<dbReference type="Proteomes" id="UP000294239">
    <property type="component" value="Unassembled WGS sequence"/>
</dbReference>
<sequence>MKSFSPASSDRVSVAIIGGGFTGAATAVHLVGSEDTPADASVVVVEPRSDLGRGLAYSAIDPAHRVNVPAARMTLFPDIPDDFETYLRDLPSEHDGDLIGHDGSPYPRRSVFGDYVSARLRPYLQSGRIGHWQTDAVAVSQKAGSYEIIGADGNALLADIVVLAVSHPPPSLPRALVPFQNDPKLIADFTVPDAIDAIDAAHRVLIIGNGLTAADVVASLKRRGHTGHITSVSRRGLRSRGHGPAGQDPFGDFLSERQQSASALLHAIRQRLREAEAQGMTWHCVVDAVRGQGQEIWKNLPVAARRRIARHVRPFWDVHRFRVAPQVEAAVEQAIASGQMDVRAASLSSITKNAAGYRVVLRPRLSGEVEALDVDAIVVTTGPAHGGILQSQPLFRQLEEAGVLQACPTGLGILVDAQSHPISTFGESTTSLFIAGPLARGAFGELMGLPQVTEHAIFVAAGVRDLMCRSKISPHANYAVAG</sequence>
<dbReference type="RefSeq" id="WP_130977644.1">
    <property type="nucleotide sequence ID" value="NZ_SISF01000027.1"/>
</dbReference>
<evidence type="ECO:0000259" key="2">
    <source>
        <dbReference type="Pfam" id="PF13454"/>
    </source>
</evidence>
<protein>
    <submittedName>
        <fullName evidence="3">Hydroxyacylglutathione hydrolase</fullName>
    </submittedName>
</protein>
<dbReference type="Pfam" id="PF13454">
    <property type="entry name" value="NAD_binding_9"/>
    <property type="match status" value="1"/>
</dbReference>
<evidence type="ECO:0000256" key="1">
    <source>
        <dbReference type="SAM" id="MobiDB-lite"/>
    </source>
</evidence>
<feature type="region of interest" description="Disordered" evidence="1">
    <location>
        <begin position="230"/>
        <end position="252"/>
    </location>
</feature>
<evidence type="ECO:0000313" key="4">
    <source>
        <dbReference type="Proteomes" id="UP000294239"/>
    </source>
</evidence>
<comment type="caution">
    <text evidence="3">The sequence shown here is derived from an EMBL/GenBank/DDBJ whole genome shotgun (WGS) entry which is preliminary data.</text>
</comment>
<reference evidence="3 4" key="1">
    <citation type="submission" date="2019-02" db="EMBL/GenBank/DDBJ databases">
        <title>Current taxonomic status of genus Agrobacterium and description of Agrobacterium cavarae sp. nov. isolated from maize roots.</title>
        <authorList>
            <person name="Flores-Felix J.D."/>
            <person name="Menendez E."/>
            <person name="Ramirez-Bahena M.H."/>
            <person name="Garcia-Fraile P."/>
            <person name="Velazquez E."/>
        </authorList>
    </citation>
    <scope>NUCLEOTIDE SEQUENCE [LARGE SCALE GENOMIC DNA]</scope>
    <source>
        <strain evidence="3 4">RZME10</strain>
    </source>
</reference>
<dbReference type="Gene3D" id="3.50.50.60">
    <property type="entry name" value="FAD/NAD(P)-binding domain"/>
    <property type="match status" value="1"/>
</dbReference>
<keyword evidence="4" id="KW-1185">Reference proteome</keyword>
<dbReference type="SUPFAM" id="SSF51905">
    <property type="entry name" value="FAD/NAD(P)-binding domain"/>
    <property type="match status" value="1"/>
</dbReference>
<organism evidence="3 4">
    <name type="scientific">Agrobacterium cavarae</name>
    <dbReference type="NCBI Taxonomy" id="2528239"/>
    <lineage>
        <taxon>Bacteria</taxon>
        <taxon>Pseudomonadati</taxon>
        <taxon>Pseudomonadota</taxon>
        <taxon>Alphaproteobacteria</taxon>
        <taxon>Hyphomicrobiales</taxon>
        <taxon>Rhizobiaceae</taxon>
        <taxon>Rhizobium/Agrobacterium group</taxon>
        <taxon>Agrobacterium</taxon>
    </lineage>
</organism>
<accession>A0ABY1Y9R9</accession>
<proteinExistence type="predicted"/>
<name>A0ABY1Y9R9_9HYPH</name>
<dbReference type="GeneID" id="301041172"/>
<dbReference type="PANTHER" id="PTHR40254">
    <property type="entry name" value="BLR0577 PROTEIN"/>
    <property type="match status" value="1"/>
</dbReference>
<gene>
    <name evidence="3" type="ORF">EYC79_08250</name>
</gene>
<dbReference type="InterPro" id="IPR052189">
    <property type="entry name" value="L-asp_N-monooxygenase_NS-form"/>
</dbReference>
<evidence type="ECO:0000313" key="3">
    <source>
        <dbReference type="EMBL" id="TBN14065.1"/>
    </source>
</evidence>
<dbReference type="InterPro" id="IPR036188">
    <property type="entry name" value="FAD/NAD-bd_sf"/>
</dbReference>
<dbReference type="EMBL" id="SISF01000027">
    <property type="protein sequence ID" value="TBN14065.1"/>
    <property type="molecule type" value="Genomic_DNA"/>
</dbReference>
<keyword evidence="3" id="KW-0378">Hydrolase</keyword>
<dbReference type="GO" id="GO:0016787">
    <property type="term" value="F:hydrolase activity"/>
    <property type="evidence" value="ECO:0007669"/>
    <property type="project" value="UniProtKB-KW"/>
</dbReference>
<dbReference type="InterPro" id="IPR038732">
    <property type="entry name" value="HpyO/CreE_NAD-binding"/>
</dbReference>
<dbReference type="PANTHER" id="PTHR40254:SF1">
    <property type="entry name" value="BLR0577 PROTEIN"/>
    <property type="match status" value="1"/>
</dbReference>
<feature type="domain" description="FAD-dependent urate hydroxylase HpyO/Asp monooxygenase CreE-like FAD/NAD(P)-binding" evidence="2">
    <location>
        <begin position="15"/>
        <end position="167"/>
    </location>
</feature>